<dbReference type="AlphaFoldDB" id="G4QL51"/>
<proteinExistence type="predicted"/>
<dbReference type="HOGENOM" id="CLU_2806380_0_0_6"/>
<gene>
    <name evidence="1" type="ordered locus">GNIT_1403</name>
</gene>
<evidence type="ECO:0000313" key="2">
    <source>
        <dbReference type="Proteomes" id="UP000009282"/>
    </source>
</evidence>
<dbReference type="Proteomes" id="UP000009282">
    <property type="component" value="Chromosome"/>
</dbReference>
<keyword evidence="2" id="KW-1185">Reference proteome</keyword>
<sequence length="67" mass="7352">MTGDSGKSIAGLGLMYGGFEPTSYCPNGGYPILVYFDNSASKLDIENVKSWSRVVLESMLKERTNQQ</sequence>
<protein>
    <submittedName>
        <fullName evidence="1">Uncharacterized protein</fullName>
    </submittedName>
</protein>
<organism evidence="1 2">
    <name type="scientific">Glaciecola nitratireducens (strain JCM 12485 / KCTC 12276 / FR1064)</name>
    <dbReference type="NCBI Taxonomy" id="1085623"/>
    <lineage>
        <taxon>Bacteria</taxon>
        <taxon>Pseudomonadati</taxon>
        <taxon>Pseudomonadota</taxon>
        <taxon>Gammaproteobacteria</taxon>
        <taxon>Alteromonadales</taxon>
        <taxon>Alteromonadaceae</taxon>
        <taxon>Brumicola</taxon>
    </lineage>
</organism>
<accession>G4QL51</accession>
<dbReference type="EMBL" id="CP003060">
    <property type="protein sequence ID" value="AEP29522.1"/>
    <property type="molecule type" value="Genomic_DNA"/>
</dbReference>
<reference evidence="1 2" key="1">
    <citation type="journal article" date="2011" name="J. Bacteriol.">
        <title>Complete genome sequence of seawater bacterium Glaciecola nitratireducens FR1064T.</title>
        <authorList>
            <person name="Bian F."/>
            <person name="Qin Q.L."/>
            <person name="Xie B.B."/>
            <person name="Shu Y.L."/>
            <person name="Zhang X.Y."/>
            <person name="Yu Y."/>
            <person name="Chen B."/>
            <person name="Chen X.L."/>
            <person name="Zhou B.C."/>
            <person name="Zhang Y.Z."/>
        </authorList>
    </citation>
    <scope>NUCLEOTIDE SEQUENCE [LARGE SCALE GENOMIC DNA]</scope>
    <source>
        <strain evidence="2">JCM 12485 / KCTC 12276 / FR1064</strain>
    </source>
</reference>
<dbReference type="KEGG" id="gni:GNIT_1403"/>
<evidence type="ECO:0000313" key="1">
    <source>
        <dbReference type="EMBL" id="AEP29522.1"/>
    </source>
</evidence>
<name>G4QL51_GLANF</name>
<dbReference type="STRING" id="1085623.GNIT_1403"/>